<evidence type="ECO:0000256" key="6">
    <source>
        <dbReference type="ARBA" id="ARBA00049417"/>
    </source>
</evidence>
<dbReference type="PANTHER" id="PTHR35795:SF1">
    <property type="entry name" value="BIS(5'-NUCLEOSYL)-TETRAPHOSPHATASE, SYMMETRICAL"/>
    <property type="match status" value="1"/>
</dbReference>
<dbReference type="PROSITE" id="PS51831">
    <property type="entry name" value="HD"/>
    <property type="match status" value="1"/>
</dbReference>
<sequence length="197" mass="22045">MKTHYPEYEAVLKERLTPKRFAHSLNVMERAVELANIHGADPQKAELAGLIHDIEKNTPIKILLQTLEKSDILLSSVDLASPPIWHAPCGFLYARDALGIRDEDVLNAIRYHTTGRAGMSKLEKVVYLADLTSADRDFSDVKKVRKLSEQDLDEAIFYSLQYLLGDLVEKGMPLQPDSLACYNEIALKKAGRPSGNL</sequence>
<evidence type="ECO:0000256" key="1">
    <source>
        <dbReference type="ARBA" id="ARBA00012506"/>
    </source>
</evidence>
<keyword evidence="2" id="KW-0479">Metal-binding</keyword>
<organism evidence="8 9">
    <name type="scientific">Candidatus Merdivicinus excrementipullorum</name>
    <dbReference type="NCBI Taxonomy" id="2840867"/>
    <lineage>
        <taxon>Bacteria</taxon>
        <taxon>Bacillati</taxon>
        <taxon>Bacillota</taxon>
        <taxon>Clostridia</taxon>
        <taxon>Eubacteriales</taxon>
        <taxon>Oscillospiraceae</taxon>
        <taxon>Oscillospiraceae incertae sedis</taxon>
        <taxon>Candidatus Merdivicinus</taxon>
    </lineage>
</organism>
<evidence type="ECO:0000256" key="4">
    <source>
        <dbReference type="ARBA" id="ARBA00022801"/>
    </source>
</evidence>
<dbReference type="InterPro" id="IPR051094">
    <property type="entry name" value="Diverse_Catalytic_Enzymes"/>
</dbReference>
<dbReference type="Pfam" id="PF01966">
    <property type="entry name" value="HD"/>
    <property type="match status" value="1"/>
</dbReference>
<dbReference type="CDD" id="cd00077">
    <property type="entry name" value="HDc"/>
    <property type="match status" value="1"/>
</dbReference>
<comment type="caution">
    <text evidence="8">The sequence shown here is derived from an EMBL/GenBank/DDBJ whole genome shotgun (WGS) entry which is preliminary data.</text>
</comment>
<evidence type="ECO:0000256" key="5">
    <source>
        <dbReference type="ARBA" id="ARBA00023004"/>
    </source>
</evidence>
<dbReference type="GO" id="GO:0000166">
    <property type="term" value="F:nucleotide binding"/>
    <property type="evidence" value="ECO:0007669"/>
    <property type="project" value="UniProtKB-KW"/>
</dbReference>
<dbReference type="SUPFAM" id="SSF109604">
    <property type="entry name" value="HD-domain/PDEase-like"/>
    <property type="match status" value="1"/>
</dbReference>
<evidence type="ECO:0000313" key="9">
    <source>
        <dbReference type="Proteomes" id="UP000824002"/>
    </source>
</evidence>
<dbReference type="AlphaFoldDB" id="A0A9D1FM02"/>
<dbReference type="GO" id="GO:0046872">
    <property type="term" value="F:metal ion binding"/>
    <property type="evidence" value="ECO:0007669"/>
    <property type="project" value="UniProtKB-KW"/>
</dbReference>
<dbReference type="PANTHER" id="PTHR35795">
    <property type="entry name" value="SLR1885 PROTEIN"/>
    <property type="match status" value="1"/>
</dbReference>
<reference evidence="8" key="2">
    <citation type="journal article" date="2021" name="PeerJ">
        <title>Extensive microbial diversity within the chicken gut microbiome revealed by metagenomics and culture.</title>
        <authorList>
            <person name="Gilroy R."/>
            <person name="Ravi A."/>
            <person name="Getino M."/>
            <person name="Pursley I."/>
            <person name="Horton D.L."/>
            <person name="Alikhan N.F."/>
            <person name="Baker D."/>
            <person name="Gharbi K."/>
            <person name="Hall N."/>
            <person name="Watson M."/>
            <person name="Adriaenssens E.M."/>
            <person name="Foster-Nyarko E."/>
            <person name="Jarju S."/>
            <person name="Secka A."/>
            <person name="Antonio M."/>
            <person name="Oren A."/>
            <person name="Chaudhuri R.R."/>
            <person name="La Ragione R."/>
            <person name="Hildebrand F."/>
            <person name="Pallen M.J."/>
        </authorList>
    </citation>
    <scope>NUCLEOTIDE SEQUENCE</scope>
    <source>
        <strain evidence="8">CHK199-13235</strain>
    </source>
</reference>
<evidence type="ECO:0000259" key="7">
    <source>
        <dbReference type="PROSITE" id="PS51831"/>
    </source>
</evidence>
<evidence type="ECO:0000256" key="2">
    <source>
        <dbReference type="ARBA" id="ARBA00022723"/>
    </source>
</evidence>
<keyword evidence="5" id="KW-0408">Iron</keyword>
<gene>
    <name evidence="8" type="primary">yqeK</name>
    <name evidence="8" type="ORF">IAB51_02340</name>
</gene>
<dbReference type="Gene3D" id="1.10.3210.10">
    <property type="entry name" value="Hypothetical protein af1432"/>
    <property type="match status" value="1"/>
</dbReference>
<protein>
    <recommendedName>
        <fullName evidence="1">bis(5'-nucleosyl)-tetraphosphatase (symmetrical)</fullName>
        <ecNumber evidence="1">3.6.1.41</ecNumber>
    </recommendedName>
</protein>
<dbReference type="GO" id="GO:0008803">
    <property type="term" value="F:bis(5'-nucleosyl)-tetraphosphatase (symmetrical) activity"/>
    <property type="evidence" value="ECO:0007669"/>
    <property type="project" value="UniProtKB-EC"/>
</dbReference>
<dbReference type="InterPro" id="IPR005249">
    <property type="entry name" value="YqeK"/>
</dbReference>
<dbReference type="InterPro" id="IPR003607">
    <property type="entry name" value="HD/PDEase_dom"/>
</dbReference>
<name>A0A9D1FM02_9FIRM</name>
<dbReference type="Proteomes" id="UP000824002">
    <property type="component" value="Unassembled WGS sequence"/>
</dbReference>
<dbReference type="NCBIfam" id="TIGR00488">
    <property type="entry name" value="bis(5'-nucleosyl)-tetraphosphatase (symmetrical) YqeK"/>
    <property type="match status" value="1"/>
</dbReference>
<dbReference type="SMART" id="SM00471">
    <property type="entry name" value="HDc"/>
    <property type="match status" value="1"/>
</dbReference>
<reference evidence="8" key="1">
    <citation type="submission" date="2020-10" db="EMBL/GenBank/DDBJ databases">
        <authorList>
            <person name="Gilroy R."/>
        </authorList>
    </citation>
    <scope>NUCLEOTIDE SEQUENCE</scope>
    <source>
        <strain evidence="8">CHK199-13235</strain>
    </source>
</reference>
<keyword evidence="4 8" id="KW-0378">Hydrolase</keyword>
<dbReference type="InterPro" id="IPR006674">
    <property type="entry name" value="HD_domain"/>
</dbReference>
<evidence type="ECO:0000256" key="3">
    <source>
        <dbReference type="ARBA" id="ARBA00022741"/>
    </source>
</evidence>
<dbReference type="EC" id="3.6.1.41" evidence="1"/>
<accession>A0A9D1FM02</accession>
<dbReference type="EMBL" id="DVJP01000019">
    <property type="protein sequence ID" value="HIS75625.1"/>
    <property type="molecule type" value="Genomic_DNA"/>
</dbReference>
<comment type="catalytic activity">
    <reaction evidence="6">
        <text>P(1),P(4)-bis(5'-adenosyl) tetraphosphate + H2O = 2 ADP + 2 H(+)</text>
        <dbReference type="Rhea" id="RHEA:24252"/>
        <dbReference type="ChEBI" id="CHEBI:15377"/>
        <dbReference type="ChEBI" id="CHEBI:15378"/>
        <dbReference type="ChEBI" id="CHEBI:58141"/>
        <dbReference type="ChEBI" id="CHEBI:456216"/>
        <dbReference type="EC" id="3.6.1.41"/>
    </reaction>
</comment>
<evidence type="ECO:0000313" key="8">
    <source>
        <dbReference type="EMBL" id="HIS75625.1"/>
    </source>
</evidence>
<keyword evidence="3" id="KW-0547">Nucleotide-binding</keyword>
<proteinExistence type="predicted"/>
<feature type="domain" description="HD" evidence="7">
    <location>
        <begin position="20"/>
        <end position="135"/>
    </location>
</feature>